<sequence>MAFLRPNIVLLITIIAVILIVFSLAQEASRRWQAQTQIRELQSQVDNMQKHLVELQQLNEYFRTKDYRERIAREQLNYRAPGEKVVLIPETSTPNQQTTAFQKEPAAPVSTPLKWWYLFFVNTKNS</sequence>
<evidence type="ECO:0000313" key="3">
    <source>
        <dbReference type="Proteomes" id="UP000177941"/>
    </source>
</evidence>
<reference evidence="2 3" key="1">
    <citation type="journal article" date="2016" name="Nat. Commun.">
        <title>Thousands of microbial genomes shed light on interconnected biogeochemical processes in an aquifer system.</title>
        <authorList>
            <person name="Anantharaman K."/>
            <person name="Brown C.T."/>
            <person name="Hug L.A."/>
            <person name="Sharon I."/>
            <person name="Castelle C.J."/>
            <person name="Probst A.J."/>
            <person name="Thomas B.C."/>
            <person name="Singh A."/>
            <person name="Wilkins M.J."/>
            <person name="Karaoz U."/>
            <person name="Brodie E.L."/>
            <person name="Williams K.H."/>
            <person name="Hubbard S.S."/>
            <person name="Banfield J.F."/>
        </authorList>
    </citation>
    <scope>NUCLEOTIDE SEQUENCE [LARGE SCALE GENOMIC DNA]</scope>
</reference>
<dbReference type="Proteomes" id="UP000177941">
    <property type="component" value="Unassembled WGS sequence"/>
</dbReference>
<evidence type="ECO:0000313" key="2">
    <source>
        <dbReference type="EMBL" id="OGY37207.1"/>
    </source>
</evidence>
<accession>A0A1G1XD60</accession>
<comment type="caution">
    <text evidence="2">The sequence shown here is derived from an EMBL/GenBank/DDBJ whole genome shotgun (WGS) entry which is preliminary data.</text>
</comment>
<name>A0A1G1XD60_9BACT</name>
<protein>
    <recommendedName>
        <fullName evidence="4">Septum formation initiator</fullName>
    </recommendedName>
</protein>
<feature type="coiled-coil region" evidence="1">
    <location>
        <begin position="31"/>
        <end position="58"/>
    </location>
</feature>
<evidence type="ECO:0008006" key="4">
    <source>
        <dbReference type="Google" id="ProtNLM"/>
    </source>
</evidence>
<dbReference type="InterPro" id="IPR007060">
    <property type="entry name" value="FtsL/DivIC"/>
</dbReference>
<organism evidence="2 3">
    <name type="scientific">Candidatus Andersenbacteria bacterium RIFCSPHIGHO2_12_FULL_45_11b</name>
    <dbReference type="NCBI Taxonomy" id="1797282"/>
    <lineage>
        <taxon>Bacteria</taxon>
        <taxon>Candidatus Anderseniibacteriota</taxon>
    </lineage>
</organism>
<dbReference type="EMBL" id="MHHS01000016">
    <property type="protein sequence ID" value="OGY37207.1"/>
    <property type="molecule type" value="Genomic_DNA"/>
</dbReference>
<dbReference type="AlphaFoldDB" id="A0A1G1XD60"/>
<evidence type="ECO:0000256" key="1">
    <source>
        <dbReference type="SAM" id="Coils"/>
    </source>
</evidence>
<keyword evidence="1" id="KW-0175">Coiled coil</keyword>
<gene>
    <name evidence="2" type="ORF">A3E36_01240</name>
</gene>
<dbReference type="Pfam" id="PF04977">
    <property type="entry name" value="DivIC"/>
    <property type="match status" value="1"/>
</dbReference>
<proteinExistence type="predicted"/>